<dbReference type="PROSITE" id="PS50249">
    <property type="entry name" value="MPN"/>
    <property type="match status" value="1"/>
</dbReference>
<dbReference type="OrthoDB" id="25498at2759"/>
<proteinExistence type="predicted"/>
<dbReference type="GO" id="GO:0016282">
    <property type="term" value="C:eukaryotic 43S preinitiation complex"/>
    <property type="evidence" value="ECO:0007669"/>
    <property type="project" value="EnsemblFungi"/>
</dbReference>
<keyword evidence="1" id="KW-0963">Cytoplasm</keyword>
<accession>A0A139A7L5</accession>
<dbReference type="InterPro" id="IPR027531">
    <property type="entry name" value="eIF3f"/>
</dbReference>
<dbReference type="Pfam" id="PF13012">
    <property type="entry name" value="MitMem_reg"/>
    <property type="match status" value="1"/>
</dbReference>
<dbReference type="InterPro" id="IPR037518">
    <property type="entry name" value="MPN"/>
</dbReference>
<organism evidence="5 6">
    <name type="scientific">Gonapodya prolifera (strain JEL478)</name>
    <name type="common">Monoblepharis prolifera</name>
    <dbReference type="NCBI Taxonomy" id="1344416"/>
    <lineage>
        <taxon>Eukaryota</taxon>
        <taxon>Fungi</taxon>
        <taxon>Fungi incertae sedis</taxon>
        <taxon>Chytridiomycota</taxon>
        <taxon>Chytridiomycota incertae sedis</taxon>
        <taxon>Monoblepharidomycetes</taxon>
        <taxon>Monoblepharidales</taxon>
        <taxon>Gonapodyaceae</taxon>
        <taxon>Gonapodya</taxon>
    </lineage>
</organism>
<evidence type="ECO:0000313" key="6">
    <source>
        <dbReference type="Proteomes" id="UP000070544"/>
    </source>
</evidence>
<evidence type="ECO:0000259" key="4">
    <source>
        <dbReference type="PROSITE" id="PS50249"/>
    </source>
</evidence>
<dbReference type="PANTHER" id="PTHR10540">
    <property type="entry name" value="EUKARYOTIC TRANSLATION INITIATION FACTOR 3 SUBUNIT F-RELATED"/>
    <property type="match status" value="1"/>
</dbReference>
<dbReference type="AlphaFoldDB" id="A0A139A7L5"/>
<evidence type="ECO:0000256" key="3">
    <source>
        <dbReference type="ARBA" id="ARBA00022917"/>
    </source>
</evidence>
<keyword evidence="3" id="KW-0648">Protein biosynthesis</keyword>
<dbReference type="GO" id="GO:0003743">
    <property type="term" value="F:translation initiation factor activity"/>
    <property type="evidence" value="ECO:0007669"/>
    <property type="project" value="UniProtKB-KW"/>
</dbReference>
<dbReference type="GO" id="GO:0002183">
    <property type="term" value="P:cytoplasmic translational initiation"/>
    <property type="evidence" value="ECO:0007669"/>
    <property type="project" value="EnsemblFungi"/>
</dbReference>
<dbReference type="CDD" id="cd08064">
    <property type="entry name" value="MPN_eIF3f"/>
    <property type="match status" value="1"/>
</dbReference>
<dbReference type="InterPro" id="IPR024969">
    <property type="entry name" value="EIF3F/CSN6-like_C"/>
</dbReference>
<dbReference type="GO" id="GO:0071541">
    <property type="term" value="C:eukaryotic translation initiation factor 3 complex, eIF3m"/>
    <property type="evidence" value="ECO:0007669"/>
    <property type="project" value="EnsemblFungi"/>
</dbReference>
<sequence length="282" mass="30630">METSFLHLAGPQTLTVSVQPLVLFSVVDHFARTSDGGRVVGVLLGVRSEDGAEVDVRNAFAVPYKEASGLDKEFFDDVYTLHRRVNVREVPVGWYTSSDLDSAAGLIHDAISTETSPNPAVCLTVDPTALASPSGVRAWVKSSISLDGDDRSGLFVQIPVDVRYHDAERTGLDVVASARKNPDTTAGMISDIDNLERSILQVQGMLDKVSEYVEKVTKGEVEGNPVLGRHLMDTVQSVPRIDPEDFEATLGEHMQDLLTVVYVANLTRTQLSIAERLQGLAL</sequence>
<dbReference type="GO" id="GO:0031369">
    <property type="term" value="F:translation initiation factor binding"/>
    <property type="evidence" value="ECO:0007669"/>
    <property type="project" value="InterPro"/>
</dbReference>
<dbReference type="SMART" id="SM00232">
    <property type="entry name" value="JAB_MPN"/>
    <property type="match status" value="1"/>
</dbReference>
<reference evidence="5 6" key="1">
    <citation type="journal article" date="2015" name="Genome Biol. Evol.">
        <title>Phylogenomic analyses indicate that early fungi evolved digesting cell walls of algal ancestors of land plants.</title>
        <authorList>
            <person name="Chang Y."/>
            <person name="Wang S."/>
            <person name="Sekimoto S."/>
            <person name="Aerts A.L."/>
            <person name="Choi C."/>
            <person name="Clum A."/>
            <person name="LaButti K.M."/>
            <person name="Lindquist E.A."/>
            <person name="Yee Ngan C."/>
            <person name="Ohm R.A."/>
            <person name="Salamov A.A."/>
            <person name="Grigoriev I.V."/>
            <person name="Spatafora J.W."/>
            <person name="Berbee M.L."/>
        </authorList>
    </citation>
    <scope>NUCLEOTIDE SEQUENCE [LARGE SCALE GENOMIC DNA]</scope>
    <source>
        <strain evidence="5 6">JEL478</strain>
    </source>
</reference>
<protein>
    <recommendedName>
        <fullName evidence="4">MPN domain-containing protein</fullName>
    </recommendedName>
</protein>
<dbReference type="OMA" id="EYFVHFH"/>
<dbReference type="PANTHER" id="PTHR10540:SF6">
    <property type="entry name" value="EUKARYOTIC TRANSLATION INITIATION FACTOR 3 SUBUNIT F"/>
    <property type="match status" value="1"/>
</dbReference>
<dbReference type="GO" id="GO:0008237">
    <property type="term" value="F:metallopeptidase activity"/>
    <property type="evidence" value="ECO:0007669"/>
    <property type="project" value="InterPro"/>
</dbReference>
<dbReference type="GO" id="GO:0071540">
    <property type="term" value="C:eukaryotic translation initiation factor 3 complex, eIF3e"/>
    <property type="evidence" value="ECO:0007669"/>
    <property type="project" value="EnsemblFungi"/>
</dbReference>
<evidence type="ECO:0000256" key="1">
    <source>
        <dbReference type="ARBA" id="ARBA00022490"/>
    </source>
</evidence>
<dbReference type="Gene3D" id="3.40.140.10">
    <property type="entry name" value="Cytidine Deaminase, domain 2"/>
    <property type="match status" value="1"/>
</dbReference>
<dbReference type="Proteomes" id="UP000070544">
    <property type="component" value="Unassembled WGS sequence"/>
</dbReference>
<dbReference type="STRING" id="1344416.A0A139A7L5"/>
<evidence type="ECO:0000313" key="5">
    <source>
        <dbReference type="EMBL" id="KXS12679.1"/>
    </source>
</evidence>
<gene>
    <name evidence="5" type="ORF">M427DRAFT_157091</name>
</gene>
<evidence type="ECO:0000256" key="2">
    <source>
        <dbReference type="ARBA" id="ARBA00022540"/>
    </source>
</evidence>
<dbReference type="InterPro" id="IPR000555">
    <property type="entry name" value="JAMM/MPN+_dom"/>
</dbReference>
<dbReference type="Pfam" id="PF01398">
    <property type="entry name" value="JAB"/>
    <property type="match status" value="1"/>
</dbReference>
<feature type="domain" description="MPN" evidence="4">
    <location>
        <begin position="16"/>
        <end position="145"/>
    </location>
</feature>
<keyword evidence="2" id="KW-0396">Initiation factor</keyword>
<name>A0A139A7L5_GONPJ</name>
<keyword evidence="6" id="KW-1185">Reference proteome</keyword>
<dbReference type="EMBL" id="KQ965785">
    <property type="protein sequence ID" value="KXS12679.1"/>
    <property type="molecule type" value="Genomic_DNA"/>
</dbReference>